<evidence type="ECO:0000313" key="4">
    <source>
        <dbReference type="EMBL" id="ACD54711.1"/>
    </source>
</evidence>
<dbReference type="InterPro" id="IPR019734">
    <property type="entry name" value="TPR_rpt"/>
</dbReference>
<evidence type="ECO:0000256" key="3">
    <source>
        <dbReference type="PROSITE-ProRule" id="PRU00339"/>
    </source>
</evidence>
<keyword evidence="2 3" id="KW-0802">TPR repeat</keyword>
<organism evidence="4">
    <name type="scientific">Adineta vaga</name>
    <name type="common">Rotifer</name>
    <name type="synonym">Callidina vaga</name>
    <dbReference type="NCBI Taxonomy" id="104782"/>
    <lineage>
        <taxon>Eukaryota</taxon>
        <taxon>Metazoa</taxon>
        <taxon>Spiralia</taxon>
        <taxon>Gnathifera</taxon>
        <taxon>Rotifera</taxon>
        <taxon>Eurotatoria</taxon>
        <taxon>Bdelloidea</taxon>
        <taxon>Adinetida</taxon>
        <taxon>Adinetidae</taxon>
        <taxon>Adineta</taxon>
    </lineage>
</organism>
<dbReference type="Gene3D" id="1.25.40.10">
    <property type="entry name" value="Tetratricopeptide repeat domain"/>
    <property type="match status" value="3"/>
</dbReference>
<dbReference type="SUPFAM" id="SSF81901">
    <property type="entry name" value="HCP-like"/>
    <property type="match status" value="1"/>
</dbReference>
<dbReference type="EMBL" id="EU643480">
    <property type="protein sequence ID" value="ACD54711.1"/>
    <property type="molecule type" value="Genomic_DNA"/>
</dbReference>
<dbReference type="SUPFAM" id="SSF48452">
    <property type="entry name" value="TPR-like"/>
    <property type="match status" value="1"/>
</dbReference>
<dbReference type="AlphaFoldDB" id="B3G4G3"/>
<evidence type="ECO:0000256" key="1">
    <source>
        <dbReference type="ARBA" id="ARBA00022737"/>
    </source>
</evidence>
<accession>B3G4G3</accession>
<evidence type="ECO:0000256" key="2">
    <source>
        <dbReference type="ARBA" id="ARBA00022803"/>
    </source>
</evidence>
<dbReference type="SMART" id="SM00028">
    <property type="entry name" value="TPR"/>
    <property type="match status" value="7"/>
</dbReference>
<dbReference type="Pfam" id="PF13181">
    <property type="entry name" value="TPR_8"/>
    <property type="match status" value="1"/>
</dbReference>
<name>B3G4G3_ADIVA</name>
<dbReference type="Pfam" id="PF13374">
    <property type="entry name" value="TPR_10"/>
    <property type="match status" value="1"/>
</dbReference>
<feature type="repeat" description="TPR" evidence="3">
    <location>
        <begin position="191"/>
        <end position="224"/>
    </location>
</feature>
<proteinExistence type="predicted"/>
<dbReference type="InterPro" id="IPR011990">
    <property type="entry name" value="TPR-like_helical_dom_sf"/>
</dbReference>
<reference evidence="4" key="1">
    <citation type="journal article" date="2008" name="Science">
        <title>Massive horizontal gene transfer in bdelloid rotifers.</title>
        <authorList>
            <person name="Gladyshev E.A."/>
            <person name="Meselson M.S."/>
            <person name="Arkhipova I.R."/>
        </authorList>
    </citation>
    <scope>NUCLEOTIDE SEQUENCE</scope>
</reference>
<dbReference type="PANTHER" id="PTHR45641:SF19">
    <property type="entry name" value="NEPHROCYSTIN-3"/>
    <property type="match status" value="1"/>
</dbReference>
<protein>
    <submittedName>
        <fullName evidence="4">Uncharacterized protein</fullName>
    </submittedName>
</protein>
<dbReference type="Pfam" id="PF13424">
    <property type="entry name" value="TPR_12"/>
    <property type="match status" value="2"/>
</dbReference>
<dbReference type="PROSITE" id="PS50005">
    <property type="entry name" value="TPR"/>
    <property type="match status" value="1"/>
</dbReference>
<keyword evidence="1" id="KW-0677">Repeat</keyword>
<dbReference type="PANTHER" id="PTHR45641">
    <property type="entry name" value="TETRATRICOPEPTIDE REPEAT PROTEIN (AFU_ORTHOLOGUE AFUA_6G03870)"/>
    <property type="match status" value="1"/>
</dbReference>
<sequence length="407" mass="46923">MGQWLKSRTYFENLALHRMNDPHIQFGTGLCCRVFGEIDRALFHFHQAYDLIMHTESECLILKSKICCNLLRTYQDLGDFTKAIAFGDEALDFYRRAGEHGNEFGIAKVLINLELLNFNKGNDDVCLDYLERALILLKRISLFDGPEISECYKFFSFAHYHKRDYDKALDCLLKESQITARLAPTSYPHTAATENNIGKQYYKQGKIKEALTQFRLAVDISERMGTTKSGNQIVLLNKIDEAEKYYEEALHLTKKVFSSSVDHINLAYILKNQGEIHFAKGNFVGALQLYEQAHDVYKRIFIHDDNQRDIAKCQYLIGLTHLECNNIENATVALEKALYMWTKVLHSDHPDLALSHQSMGDLYMYKQNGEIKAIEHLKFALTIYEKQLPSDHEKLTDLKGKLAKLES</sequence>